<reference evidence="2 3" key="1">
    <citation type="journal article" date="2021" name="Microorganisms">
        <title>Genome Evolution of Filamentous Cyanobacterium Nostoc Species: From Facultative Symbiosis to Free Living.</title>
        <authorList>
            <person name="Huo D."/>
            <person name="Li H."/>
            <person name="Cai F."/>
            <person name="Guo X."/>
            <person name="Qiao Z."/>
            <person name="Wang W."/>
            <person name="Yu G."/>
            <person name="Li R."/>
        </authorList>
    </citation>
    <scope>NUCLEOTIDE SEQUENCE [LARGE SCALE GENOMIC DNA]</scope>
    <source>
        <strain evidence="2 3">CHAB 5714</strain>
    </source>
</reference>
<comment type="caution">
    <text evidence="2">The sequence shown here is derived from an EMBL/GenBank/DDBJ whole genome shotgun (WGS) entry which is preliminary data.</text>
</comment>
<protein>
    <submittedName>
        <fullName evidence="2">Nuclear transport factor 2 family protein</fullName>
    </submittedName>
</protein>
<dbReference type="Proteomes" id="UP001199525">
    <property type="component" value="Unassembled WGS sequence"/>
</dbReference>
<dbReference type="EMBL" id="JAIVFQ010000027">
    <property type="protein sequence ID" value="MCC5601213.1"/>
    <property type="molecule type" value="Genomic_DNA"/>
</dbReference>
<evidence type="ECO:0000313" key="2">
    <source>
        <dbReference type="EMBL" id="MCC5601213.1"/>
    </source>
</evidence>
<dbReference type="InterPro" id="IPR032710">
    <property type="entry name" value="NTF2-like_dom_sf"/>
</dbReference>
<accession>A0ABS8IBS8</accession>
<dbReference type="InterPro" id="IPR027843">
    <property type="entry name" value="DUF4440"/>
</dbReference>
<sequence length="137" mass="15786">MNIEWQNRIQEYCEAWTTDSGHPNFERLATFYAMDSDVVIYDSLPPLEGFAGFAEMRSIYPGLSQLSVSPNQDLQIKLLAEGRVAVTAFTSRMAYTFEDGNEFEVNARHTDVWEKRNNQWLIVHEHPSTVINPSRVE</sequence>
<dbReference type="SUPFAM" id="SSF54427">
    <property type="entry name" value="NTF2-like"/>
    <property type="match status" value="1"/>
</dbReference>
<dbReference type="RefSeq" id="WP_229486241.1">
    <property type="nucleotide sequence ID" value="NZ_JAIVFQ010000027.1"/>
</dbReference>
<dbReference type="Pfam" id="PF14534">
    <property type="entry name" value="DUF4440"/>
    <property type="match status" value="1"/>
</dbReference>
<evidence type="ECO:0000313" key="3">
    <source>
        <dbReference type="Proteomes" id="UP001199525"/>
    </source>
</evidence>
<keyword evidence="3" id="KW-1185">Reference proteome</keyword>
<feature type="domain" description="DUF4440" evidence="1">
    <location>
        <begin position="14"/>
        <end position="122"/>
    </location>
</feature>
<name>A0ABS8IBS8_9NOSO</name>
<proteinExistence type="predicted"/>
<evidence type="ECO:0000259" key="1">
    <source>
        <dbReference type="Pfam" id="PF14534"/>
    </source>
</evidence>
<dbReference type="Gene3D" id="3.10.450.50">
    <property type="match status" value="1"/>
</dbReference>
<organism evidence="2 3">
    <name type="scientific">Nostoc favosum CHAB5714</name>
    <dbReference type="NCBI Taxonomy" id="2780399"/>
    <lineage>
        <taxon>Bacteria</taxon>
        <taxon>Bacillati</taxon>
        <taxon>Cyanobacteriota</taxon>
        <taxon>Cyanophyceae</taxon>
        <taxon>Nostocales</taxon>
        <taxon>Nostocaceae</taxon>
        <taxon>Nostoc</taxon>
        <taxon>Nostoc favosum</taxon>
    </lineage>
</organism>
<gene>
    <name evidence="2" type="ORF">LC586_18875</name>
</gene>